<organism evidence="1 2">
    <name type="scientific">Pelomonas parva</name>
    <dbReference type="NCBI Taxonomy" id="3299032"/>
    <lineage>
        <taxon>Bacteria</taxon>
        <taxon>Pseudomonadati</taxon>
        <taxon>Pseudomonadota</taxon>
        <taxon>Betaproteobacteria</taxon>
        <taxon>Burkholderiales</taxon>
        <taxon>Sphaerotilaceae</taxon>
        <taxon>Roseateles</taxon>
    </lineage>
</organism>
<dbReference type="RefSeq" id="WP_394477514.1">
    <property type="nucleotide sequence ID" value="NZ_JBIGHV010000003.1"/>
</dbReference>
<evidence type="ECO:0008006" key="3">
    <source>
        <dbReference type="Google" id="ProtNLM"/>
    </source>
</evidence>
<keyword evidence="2" id="KW-1185">Reference proteome</keyword>
<accession>A0ABW7F0W4</accession>
<reference evidence="1 2" key="1">
    <citation type="submission" date="2024-08" db="EMBL/GenBank/DDBJ databases">
        <authorList>
            <person name="Lu H."/>
        </authorList>
    </citation>
    <scope>NUCLEOTIDE SEQUENCE [LARGE SCALE GENOMIC DNA]</scope>
    <source>
        <strain evidence="1 2">LYH14W</strain>
    </source>
</reference>
<evidence type="ECO:0000313" key="2">
    <source>
        <dbReference type="Proteomes" id="UP001606210"/>
    </source>
</evidence>
<name>A0ABW7F0W4_9BURK</name>
<protein>
    <recommendedName>
        <fullName evidence="3">Apea-like HEPN domain-containing protein</fullName>
    </recommendedName>
</protein>
<dbReference type="Proteomes" id="UP001606210">
    <property type="component" value="Unassembled WGS sequence"/>
</dbReference>
<gene>
    <name evidence="1" type="ORF">ACG00Y_07620</name>
</gene>
<evidence type="ECO:0000313" key="1">
    <source>
        <dbReference type="EMBL" id="MFG6429774.1"/>
    </source>
</evidence>
<proteinExistence type="predicted"/>
<sequence length="435" mass="48167">MKARLLPPSGDFTGNLLWSVAQLAGKEALLEASLASIRAVGYRASPYPEGDGVTFDKKPRTQTAEQILVDFQSAFPWLAISLGTTGSANAELAELESGVDAERTMPCTVIVPVEKLHFEESFVLGPFRFVCAIDFDPEPHERLGDWKGSYLEFDIDLPYVDLLRVNQRVSDNDVVILQCLSKAEQAMDVIRFDYSSFKRPEFTPNPAGQLESGMYSVEIIPLGQTHLKPVNLSGISRPMSSSNNWLGPQIEGGHFQGREYLEEVLHGRSDELAGAVKAALRFIRQAFYSLGGESKFLTLVFALDGLAHPDKSWAGMKHHAYIAALTSCGEIDAFKADLERYEELYTLVRNPLVHGGKDFYELPYDAMACCEDMLNYVGCVVELIGELDLSAAADLKAQAIHWLQSSAFASHIEAEVDRLNARDGKTRKNRPVPTW</sequence>
<dbReference type="EMBL" id="JBIGHV010000003">
    <property type="protein sequence ID" value="MFG6429774.1"/>
    <property type="molecule type" value="Genomic_DNA"/>
</dbReference>
<comment type="caution">
    <text evidence="1">The sequence shown here is derived from an EMBL/GenBank/DDBJ whole genome shotgun (WGS) entry which is preliminary data.</text>
</comment>